<dbReference type="Proteomes" id="UP000321960">
    <property type="component" value="Unassembled WGS sequence"/>
</dbReference>
<reference evidence="4" key="2">
    <citation type="journal article" date="2019" name="Int. J. Syst. Evol. Microbiol.">
        <title>The Global Catalogue of Microorganisms (GCM) 10K type strain sequencing project: providing services to taxonomists for standard genome sequencing and annotation.</title>
        <authorList>
            <consortium name="The Broad Institute Genomics Platform"/>
            <consortium name="The Broad Institute Genome Sequencing Center for Infectious Disease"/>
            <person name="Wu L."/>
            <person name="Ma J."/>
        </authorList>
    </citation>
    <scope>NUCLEOTIDE SEQUENCE [LARGE SCALE GENOMIC DNA]</scope>
    <source>
        <strain evidence="4">NBRC 107715</strain>
    </source>
</reference>
<evidence type="ECO:0000313" key="3">
    <source>
        <dbReference type="Proteomes" id="UP000321960"/>
    </source>
</evidence>
<organism evidence="1 3">
    <name type="scientific">Methylobacterium oxalidis</name>
    <dbReference type="NCBI Taxonomy" id="944322"/>
    <lineage>
        <taxon>Bacteria</taxon>
        <taxon>Pseudomonadati</taxon>
        <taxon>Pseudomonadota</taxon>
        <taxon>Alphaproteobacteria</taxon>
        <taxon>Hyphomicrobiales</taxon>
        <taxon>Methylobacteriaceae</taxon>
        <taxon>Methylobacterium</taxon>
    </lineage>
</organism>
<dbReference type="EMBL" id="BSPK01000072">
    <property type="protein sequence ID" value="GLS65456.1"/>
    <property type="molecule type" value="Genomic_DNA"/>
</dbReference>
<accession>A0A512J6K0</accession>
<keyword evidence="4" id="KW-1185">Reference proteome</keyword>
<evidence type="ECO:0000313" key="1">
    <source>
        <dbReference type="EMBL" id="GEP05563.1"/>
    </source>
</evidence>
<sequence length="87" mass="9955">MPAALLARPDLPEHLTFAWDAFWDLSNDRALGFGVVGPIPWSSIDRYAGRVGVSDPEEFERLVRLIRAMDAVWRERMREEMKAADNP</sequence>
<reference evidence="1 3" key="3">
    <citation type="submission" date="2019-07" db="EMBL/GenBank/DDBJ databases">
        <title>Whole genome shotgun sequence of Methylobacterium oxalidis NBRC 107715.</title>
        <authorList>
            <person name="Hosoyama A."/>
            <person name="Uohara A."/>
            <person name="Ohji S."/>
            <person name="Ichikawa N."/>
        </authorList>
    </citation>
    <scope>NUCLEOTIDE SEQUENCE [LARGE SCALE GENOMIC DNA]</scope>
    <source>
        <strain evidence="1 3">NBRC 107715</strain>
    </source>
</reference>
<dbReference type="AlphaFoldDB" id="A0A512J6K0"/>
<protein>
    <submittedName>
        <fullName evidence="1">Uncharacterized protein</fullName>
    </submittedName>
</protein>
<reference evidence="2" key="1">
    <citation type="journal article" date="2014" name="Int. J. Syst. Evol. Microbiol.">
        <title>Complete genome of a new Firmicutes species belonging to the dominant human colonic microbiota ('Ruminococcus bicirculans') reveals two chromosomes and a selective capacity to utilize plant glucans.</title>
        <authorList>
            <consortium name="NISC Comparative Sequencing Program"/>
            <person name="Wegmann U."/>
            <person name="Louis P."/>
            <person name="Goesmann A."/>
            <person name="Henrissat B."/>
            <person name="Duncan S.H."/>
            <person name="Flint H.J."/>
        </authorList>
    </citation>
    <scope>NUCLEOTIDE SEQUENCE</scope>
    <source>
        <strain evidence="2">NBRC 107715</strain>
    </source>
</reference>
<gene>
    <name evidence="2" type="ORF">GCM10007888_38380</name>
    <name evidence="1" type="ORF">MOX02_36010</name>
</gene>
<comment type="caution">
    <text evidence="1">The sequence shown here is derived from an EMBL/GenBank/DDBJ whole genome shotgun (WGS) entry which is preliminary data.</text>
</comment>
<evidence type="ECO:0000313" key="2">
    <source>
        <dbReference type="EMBL" id="GLS65456.1"/>
    </source>
</evidence>
<name>A0A512J6K0_9HYPH</name>
<reference evidence="2" key="4">
    <citation type="submission" date="2023-01" db="EMBL/GenBank/DDBJ databases">
        <title>Draft genome sequence of Methylobacterium oxalidis strain NBRC 107715.</title>
        <authorList>
            <person name="Sun Q."/>
            <person name="Mori K."/>
        </authorList>
    </citation>
    <scope>NUCLEOTIDE SEQUENCE</scope>
    <source>
        <strain evidence="2">NBRC 107715</strain>
    </source>
</reference>
<proteinExistence type="predicted"/>
<dbReference type="InterPro" id="IPR056919">
    <property type="entry name" value="Phage_TAC_18"/>
</dbReference>
<evidence type="ECO:0000313" key="4">
    <source>
        <dbReference type="Proteomes" id="UP001156856"/>
    </source>
</evidence>
<dbReference type="EMBL" id="BJZU01000073">
    <property type="protein sequence ID" value="GEP05563.1"/>
    <property type="molecule type" value="Genomic_DNA"/>
</dbReference>
<dbReference type="Proteomes" id="UP001156856">
    <property type="component" value="Unassembled WGS sequence"/>
</dbReference>
<dbReference type="Pfam" id="PF23812">
    <property type="entry name" value="Phage_TAC_18"/>
    <property type="match status" value="1"/>
</dbReference>
<dbReference type="RefSeq" id="WP_238179303.1">
    <property type="nucleotide sequence ID" value="NZ_BJZU01000073.1"/>
</dbReference>